<evidence type="ECO:0008006" key="4">
    <source>
        <dbReference type="Google" id="ProtNLM"/>
    </source>
</evidence>
<dbReference type="InterPro" id="IPR036691">
    <property type="entry name" value="Endo/exonu/phosph_ase_sf"/>
</dbReference>
<dbReference type="EMBL" id="CAKLBY020000101">
    <property type="protein sequence ID" value="CAK7926708.1"/>
    <property type="molecule type" value="Genomic_DNA"/>
</dbReference>
<dbReference type="Proteomes" id="UP001162060">
    <property type="component" value="Unassembled WGS sequence"/>
</dbReference>
<evidence type="ECO:0000313" key="1">
    <source>
        <dbReference type="EMBL" id="CAK7897144.1"/>
    </source>
</evidence>
<dbReference type="AlphaFoldDB" id="A0AAV1TYC5"/>
<protein>
    <recommendedName>
        <fullName evidence="4">Endonuclease/exonuclease/phosphatase domain-containing protein</fullName>
    </recommendedName>
</protein>
<comment type="caution">
    <text evidence="2">The sequence shown here is derived from an EMBL/GenBank/DDBJ whole genome shotgun (WGS) entry which is preliminary data.</text>
</comment>
<proteinExistence type="predicted"/>
<dbReference type="EMBL" id="CAKLBY020000014">
    <property type="protein sequence ID" value="CAK7897144.1"/>
    <property type="molecule type" value="Genomic_DNA"/>
</dbReference>
<evidence type="ECO:0000313" key="2">
    <source>
        <dbReference type="EMBL" id="CAK7926708.1"/>
    </source>
</evidence>
<gene>
    <name evidence="2" type="ORF">PM001_LOCUS11858</name>
    <name evidence="1" type="ORF">PM001_LOCUS1380</name>
</gene>
<evidence type="ECO:0000313" key="3">
    <source>
        <dbReference type="Proteomes" id="UP001162060"/>
    </source>
</evidence>
<dbReference type="SUPFAM" id="SSF56219">
    <property type="entry name" value="DNase I-like"/>
    <property type="match status" value="1"/>
</dbReference>
<organism evidence="2 3">
    <name type="scientific">Peronospora matthiolae</name>
    <dbReference type="NCBI Taxonomy" id="2874970"/>
    <lineage>
        <taxon>Eukaryota</taxon>
        <taxon>Sar</taxon>
        <taxon>Stramenopiles</taxon>
        <taxon>Oomycota</taxon>
        <taxon>Peronosporomycetes</taxon>
        <taxon>Peronosporales</taxon>
        <taxon>Peronosporaceae</taxon>
        <taxon>Peronospora</taxon>
    </lineage>
</organism>
<dbReference type="Gene3D" id="3.60.10.10">
    <property type="entry name" value="Endonuclease/exonuclease/phosphatase"/>
    <property type="match status" value="1"/>
</dbReference>
<sequence length="181" mass="20000">MCLASVKLGAAQPCVVPKGFSVSGRACSQLARKKRVTRRRGSAHDLSCGLLTQNVMGLGAENERQSRWFTHFRQTVQDGMLDITCLQETRVPVNGTAAVTELHLLSWGFVADGENQFSLWSPSVGRSGGLAILLRPYSRISSLQAFQMEHWTAHWKAATAILGDREFTIIIVYAPVLRSER</sequence>
<name>A0AAV1TYC5_9STRA</name>
<accession>A0AAV1TYC5</accession>
<reference evidence="2" key="1">
    <citation type="submission" date="2024-01" db="EMBL/GenBank/DDBJ databases">
        <authorList>
            <person name="Webb A."/>
        </authorList>
    </citation>
    <scope>NUCLEOTIDE SEQUENCE</scope>
    <source>
        <strain evidence="2">Pm1</strain>
    </source>
</reference>